<dbReference type="InterPro" id="IPR051793">
    <property type="entry name" value="NADH:flavin_oxidoreductase"/>
</dbReference>
<evidence type="ECO:0000256" key="4">
    <source>
        <dbReference type="ARBA" id="ARBA00022630"/>
    </source>
</evidence>
<dbReference type="InterPro" id="IPR001155">
    <property type="entry name" value="OxRdtase_FMN_N"/>
</dbReference>
<evidence type="ECO:0000256" key="6">
    <source>
        <dbReference type="ARBA" id="ARBA00022723"/>
    </source>
</evidence>
<proteinExistence type="inferred from homology"/>
<keyword evidence="9" id="KW-0411">Iron-sulfur</keyword>
<dbReference type="CDD" id="cd02930">
    <property type="entry name" value="DCR_FMN"/>
    <property type="match status" value="1"/>
</dbReference>
<dbReference type="KEGG" id="tci:A7K98_16875"/>
<evidence type="ECO:0000313" key="12">
    <source>
        <dbReference type="EMBL" id="ARU95269.1"/>
    </source>
</evidence>
<keyword evidence="4" id="KW-0285">Flavoprotein</keyword>
<protein>
    <submittedName>
        <fullName evidence="12">NADPH-dependent 2,4-dienoyl-CoA reductase</fullName>
    </submittedName>
</protein>
<dbReference type="EMBL" id="CP015579">
    <property type="protein sequence ID" value="ARU95269.1"/>
    <property type="molecule type" value="Genomic_DNA"/>
</dbReference>
<dbReference type="Proteomes" id="UP000195814">
    <property type="component" value="Chromosome"/>
</dbReference>
<dbReference type="Proteomes" id="UP000195729">
    <property type="component" value="Chromosome"/>
</dbReference>
<dbReference type="GO" id="GO:0033543">
    <property type="term" value="P:fatty acid beta-oxidation, unsaturated, even number, reductase/isomerase pathway"/>
    <property type="evidence" value="ECO:0007669"/>
    <property type="project" value="TreeGrafter"/>
</dbReference>
<name>A0A1Y0LC76_TATCI</name>
<gene>
    <name evidence="12" type="primary">fadH</name>
    <name evidence="12" type="ORF">A7K98_16875</name>
    <name evidence="13" type="ORF">A7K99_16860</name>
</gene>
<keyword evidence="14" id="KW-1185">Reference proteome</keyword>
<evidence type="ECO:0000256" key="5">
    <source>
        <dbReference type="ARBA" id="ARBA00022643"/>
    </source>
</evidence>
<dbReference type="GO" id="GO:0010181">
    <property type="term" value="F:FMN binding"/>
    <property type="evidence" value="ECO:0007669"/>
    <property type="project" value="InterPro"/>
</dbReference>
<dbReference type="PANTHER" id="PTHR42917:SF2">
    <property type="entry name" value="2,4-DIENOYL-COA REDUCTASE [(2E)-ENOYL-COA-PRODUCING]"/>
    <property type="match status" value="1"/>
</dbReference>
<evidence type="ECO:0000259" key="11">
    <source>
        <dbReference type="Pfam" id="PF07992"/>
    </source>
</evidence>
<dbReference type="Gene3D" id="3.50.50.60">
    <property type="entry name" value="FAD/NAD(P)-binding domain"/>
    <property type="match status" value="1"/>
</dbReference>
<comment type="cofactor">
    <cofactor evidence="1">
        <name>FMN</name>
        <dbReference type="ChEBI" id="CHEBI:58210"/>
    </cofactor>
</comment>
<dbReference type="PRINTS" id="PR00411">
    <property type="entry name" value="PNDRDTASEI"/>
</dbReference>
<dbReference type="PRINTS" id="PR00368">
    <property type="entry name" value="FADPNR"/>
</dbReference>
<feature type="domain" description="FAD/NAD(P)-binding" evidence="11">
    <location>
        <begin position="380"/>
        <end position="639"/>
    </location>
</feature>
<accession>A0A1Y0LC76</accession>
<evidence type="ECO:0000256" key="9">
    <source>
        <dbReference type="ARBA" id="ARBA00023014"/>
    </source>
</evidence>
<reference evidence="14 15" key="1">
    <citation type="submission" date="2016-05" db="EMBL/GenBank/DDBJ databases">
        <title>Complete genome sequence of two 2,5-diketo-D-glunonic acid producing strain Tatumella citrea.</title>
        <authorList>
            <person name="Duan C."/>
            <person name="Yang J."/>
            <person name="Yang S."/>
        </authorList>
    </citation>
    <scope>NUCLEOTIDE SEQUENCE [LARGE SCALE GENOMIC DNA]</scope>
    <source>
        <strain evidence="13 14">ATCC 39140</strain>
        <strain evidence="12 15">DSM 13699</strain>
    </source>
</reference>
<evidence type="ECO:0000256" key="1">
    <source>
        <dbReference type="ARBA" id="ARBA00001917"/>
    </source>
</evidence>
<dbReference type="Gene3D" id="3.40.50.720">
    <property type="entry name" value="NAD(P)-binding Rossmann-like Domain"/>
    <property type="match status" value="1"/>
</dbReference>
<dbReference type="InterPro" id="IPR023753">
    <property type="entry name" value="FAD/NAD-binding_dom"/>
</dbReference>
<dbReference type="SUPFAM" id="SSF51905">
    <property type="entry name" value="FAD/NAD(P)-binding domain"/>
    <property type="match status" value="1"/>
</dbReference>
<dbReference type="EMBL" id="CP015581">
    <property type="protein sequence ID" value="ARU99309.1"/>
    <property type="molecule type" value="Genomic_DNA"/>
</dbReference>
<evidence type="ECO:0000313" key="15">
    <source>
        <dbReference type="Proteomes" id="UP000195814"/>
    </source>
</evidence>
<dbReference type="GO" id="GO:0051536">
    <property type="term" value="F:iron-sulfur cluster binding"/>
    <property type="evidence" value="ECO:0007669"/>
    <property type="project" value="UniProtKB-KW"/>
</dbReference>
<dbReference type="InterPro" id="IPR013785">
    <property type="entry name" value="Aldolase_TIM"/>
</dbReference>
<dbReference type="PANTHER" id="PTHR42917">
    <property type="entry name" value="2,4-DIENOYL-COA REDUCTASE"/>
    <property type="match status" value="1"/>
</dbReference>
<evidence type="ECO:0000256" key="3">
    <source>
        <dbReference type="ARBA" id="ARBA00011048"/>
    </source>
</evidence>
<keyword evidence="8" id="KW-0408">Iron</keyword>
<dbReference type="SUPFAM" id="SSF51395">
    <property type="entry name" value="FMN-linked oxidoreductases"/>
    <property type="match status" value="1"/>
</dbReference>
<evidence type="ECO:0000313" key="14">
    <source>
        <dbReference type="Proteomes" id="UP000195729"/>
    </source>
</evidence>
<dbReference type="Gene3D" id="3.20.20.70">
    <property type="entry name" value="Aldolase class I"/>
    <property type="match status" value="1"/>
</dbReference>
<dbReference type="GO" id="GO:0008670">
    <property type="term" value="F:2,4-dienoyl-CoA reductase (NADPH) activity"/>
    <property type="evidence" value="ECO:0007669"/>
    <property type="project" value="TreeGrafter"/>
</dbReference>
<evidence type="ECO:0000256" key="7">
    <source>
        <dbReference type="ARBA" id="ARBA00023002"/>
    </source>
</evidence>
<dbReference type="Pfam" id="PF00724">
    <property type="entry name" value="Oxidored_FMN"/>
    <property type="match status" value="1"/>
</dbReference>
<dbReference type="SUPFAM" id="SSF51971">
    <property type="entry name" value="Nucleotide-binding domain"/>
    <property type="match status" value="1"/>
</dbReference>
<keyword evidence="6" id="KW-0479">Metal-binding</keyword>
<keyword evidence="7" id="KW-0560">Oxidoreductase</keyword>
<sequence>MIMVEPVSLLFQPLDLGFTRLNNRFLMGSMHTGLEEHPQGAERLAAFYAERASAGVALIVTGGIAPCPEGRINPHSACLTNEDEARWHQPVTKSVHQAGGKIVLQILHAGRYSYQPSLVAPSALKAPINPYTPAELTDTAINNTINSYARCAQLARQAGYDGVEIMGSEGYLINQFLAPATNQRQDRYGKTVRGRMRFALNILKAVRRAAGDDFIIIFRISMIDLVEQGCQAEETLLLARLLERNGVTMLNTGIGWHESQIPTIAAVVPRATFSWLAAELRRHVNVPVIATNRINDPQLAAQLLARGDADMISMARPFLADARFVEKTRQQQFQQINTCIACNQACLDNVFAGKITSCLVNPRACHETEMPVLPAALPKKLAVVGAGPAGMSFALNAAQRGHQVTLFDAGTHIGGQLLLASQIPGKQEFNQTLRYFRYQLAASGVEIRTRITVTPALLEGFDEIILATGILPKMPAIEGIGHPSVVSWIQVLQEKVAVGQRVAVIGAGGIGVDIALYLSEPTATPAEEKRQFCRQWGIDPQRQRRGGLIQPLLEKSPREVWLLQRSGATPGRGPGKTTGWISRISLQANGVHLLGGVDYQYIDDQGLHIGYQGKSQLLPVDTIIICTGQQPCSTLAEQLRSAGEQRPVHILVGDGQNAQTDARQAIAAATALALQI</sequence>
<keyword evidence="5" id="KW-0288">FMN</keyword>
<evidence type="ECO:0000256" key="2">
    <source>
        <dbReference type="ARBA" id="ARBA00001966"/>
    </source>
</evidence>
<evidence type="ECO:0000313" key="13">
    <source>
        <dbReference type="EMBL" id="ARU99309.1"/>
    </source>
</evidence>
<dbReference type="Pfam" id="PF07992">
    <property type="entry name" value="Pyr_redox_2"/>
    <property type="match status" value="1"/>
</dbReference>
<comment type="similarity">
    <text evidence="3">In the N-terminal section; belongs to the NADH:flavin oxidoreductase/NADH oxidase family.</text>
</comment>
<dbReference type="InterPro" id="IPR036188">
    <property type="entry name" value="FAD/NAD-bd_sf"/>
</dbReference>
<organism evidence="12 15">
    <name type="scientific">Tatumella citrea</name>
    <name type="common">Pantoea citrea</name>
    <dbReference type="NCBI Taxonomy" id="53336"/>
    <lineage>
        <taxon>Bacteria</taxon>
        <taxon>Pseudomonadati</taxon>
        <taxon>Pseudomonadota</taxon>
        <taxon>Gammaproteobacteria</taxon>
        <taxon>Enterobacterales</taxon>
        <taxon>Erwiniaceae</taxon>
        <taxon>Tatumella</taxon>
    </lineage>
</organism>
<evidence type="ECO:0000256" key="8">
    <source>
        <dbReference type="ARBA" id="ARBA00023004"/>
    </source>
</evidence>
<dbReference type="GO" id="GO:0046872">
    <property type="term" value="F:metal ion binding"/>
    <property type="evidence" value="ECO:0007669"/>
    <property type="project" value="UniProtKB-KW"/>
</dbReference>
<feature type="domain" description="NADH:flavin oxidoreductase/NADH oxidase N-terminal" evidence="10">
    <location>
        <begin position="10"/>
        <end position="331"/>
    </location>
</feature>
<comment type="cofactor">
    <cofactor evidence="2">
        <name>[4Fe-4S] cluster</name>
        <dbReference type="ChEBI" id="CHEBI:49883"/>
    </cofactor>
</comment>
<evidence type="ECO:0000259" key="10">
    <source>
        <dbReference type="Pfam" id="PF00724"/>
    </source>
</evidence>
<dbReference type="AlphaFoldDB" id="A0A1Y0LC76"/>